<dbReference type="KEGG" id="chya:V22_40160"/>
<sequence length="180" mass="20710">MRVDHTEIPGLVLLEIKVFQDERGYFYEAFQEQRYRDAGITHEFVQDNFSHSQRGALRGMHYQWKQPQGKLVHVPHGEVFDVVVDLRNSSPVFGAWCGLVLSEENRKQLYVPAGCAHGFCVLSDTADFVYKCTNFYQPGDEYTILWNDPQLGIEWPINKPLISEKDRGGLPFSDAPHYDS</sequence>
<feature type="site" description="Participates in a stacking interaction with the thymidine ring of dTDP-4-oxo-6-deoxyglucose" evidence="6">
    <location>
        <position position="136"/>
    </location>
</feature>
<evidence type="ECO:0000256" key="4">
    <source>
        <dbReference type="ARBA" id="ARBA00019595"/>
    </source>
</evidence>
<dbReference type="Gene3D" id="2.60.120.10">
    <property type="entry name" value="Jelly Rolls"/>
    <property type="match status" value="1"/>
</dbReference>
<evidence type="ECO:0000256" key="6">
    <source>
        <dbReference type="PIRSR" id="PIRSR600888-3"/>
    </source>
</evidence>
<dbReference type="Pfam" id="PF00908">
    <property type="entry name" value="dTDP_sugar_isom"/>
    <property type="match status" value="1"/>
</dbReference>
<evidence type="ECO:0000256" key="2">
    <source>
        <dbReference type="ARBA" id="ARBA00001997"/>
    </source>
</evidence>
<dbReference type="GO" id="GO:0019305">
    <property type="term" value="P:dTDP-rhamnose biosynthetic process"/>
    <property type="evidence" value="ECO:0007669"/>
    <property type="project" value="UniProtKB-UniRule"/>
</dbReference>
<comment type="function">
    <text evidence="2 7">Catalyzes the epimerization of the C3' and C5'positions of dTDP-6-deoxy-D-xylo-4-hexulose, forming dTDP-6-deoxy-L-lyxo-4-hexulose.</text>
</comment>
<comment type="pathway">
    <text evidence="7">Carbohydrate biosynthesis; dTDP-L-rhamnose biosynthesis.</text>
</comment>
<dbReference type="InterPro" id="IPR014710">
    <property type="entry name" value="RmlC-like_jellyroll"/>
</dbReference>
<keyword evidence="9" id="KW-1185">Reference proteome</keyword>
<evidence type="ECO:0000256" key="3">
    <source>
        <dbReference type="ARBA" id="ARBA00012098"/>
    </source>
</evidence>
<evidence type="ECO:0000256" key="1">
    <source>
        <dbReference type="ARBA" id="ARBA00001298"/>
    </source>
</evidence>
<dbReference type="GO" id="GO:0000271">
    <property type="term" value="P:polysaccharide biosynthetic process"/>
    <property type="evidence" value="ECO:0007669"/>
    <property type="project" value="TreeGrafter"/>
</dbReference>
<comment type="subunit">
    <text evidence="7">Homodimer.</text>
</comment>
<dbReference type="GO" id="GO:0005829">
    <property type="term" value="C:cytosol"/>
    <property type="evidence" value="ECO:0007669"/>
    <property type="project" value="TreeGrafter"/>
</dbReference>
<comment type="catalytic activity">
    <reaction evidence="1 7">
        <text>dTDP-4-dehydro-6-deoxy-alpha-D-glucose = dTDP-4-dehydro-beta-L-rhamnose</text>
        <dbReference type="Rhea" id="RHEA:16969"/>
        <dbReference type="ChEBI" id="CHEBI:57649"/>
        <dbReference type="ChEBI" id="CHEBI:62830"/>
        <dbReference type="EC" id="5.1.3.13"/>
    </reaction>
</comment>
<dbReference type="RefSeq" id="WP_145266093.1">
    <property type="nucleotide sequence ID" value="NZ_CP036316.1"/>
</dbReference>
<comment type="similarity">
    <text evidence="7">Belongs to the dTDP-4-dehydrorhamnose 3,5-epimerase family.</text>
</comment>
<gene>
    <name evidence="8" type="primary">rmlC</name>
    <name evidence="8" type="ORF">V22_40160</name>
</gene>
<dbReference type="NCBIfam" id="TIGR01221">
    <property type="entry name" value="rmlC"/>
    <property type="match status" value="1"/>
</dbReference>
<dbReference type="PANTHER" id="PTHR21047:SF2">
    <property type="entry name" value="THYMIDINE DIPHOSPHO-4-KETO-RHAMNOSE 3,5-EPIMERASE"/>
    <property type="match status" value="1"/>
</dbReference>
<dbReference type="EC" id="5.1.3.13" evidence="3 7"/>
<evidence type="ECO:0000256" key="5">
    <source>
        <dbReference type="PIRSR" id="PIRSR600888-1"/>
    </source>
</evidence>
<dbReference type="OrthoDB" id="9800680at2"/>
<dbReference type="AlphaFoldDB" id="A0A517TEF2"/>
<dbReference type="GO" id="GO:0008830">
    <property type="term" value="F:dTDP-4-dehydrorhamnose 3,5-epimerase activity"/>
    <property type="evidence" value="ECO:0007669"/>
    <property type="project" value="UniProtKB-UniRule"/>
</dbReference>
<organism evidence="8 9">
    <name type="scientific">Calycomorphotria hydatis</name>
    <dbReference type="NCBI Taxonomy" id="2528027"/>
    <lineage>
        <taxon>Bacteria</taxon>
        <taxon>Pseudomonadati</taxon>
        <taxon>Planctomycetota</taxon>
        <taxon>Planctomycetia</taxon>
        <taxon>Planctomycetales</taxon>
        <taxon>Planctomycetaceae</taxon>
        <taxon>Calycomorphotria</taxon>
    </lineage>
</organism>
<dbReference type="PANTHER" id="PTHR21047">
    <property type="entry name" value="DTDP-6-DEOXY-D-GLUCOSE-3,5 EPIMERASE"/>
    <property type="match status" value="1"/>
</dbReference>
<dbReference type="UniPathway" id="UPA00124"/>
<protein>
    <recommendedName>
        <fullName evidence="4 7">dTDP-4-dehydrorhamnose 3,5-epimerase</fullName>
        <ecNumber evidence="3 7">5.1.3.13</ecNumber>
    </recommendedName>
    <alternativeName>
        <fullName evidence="7">Thymidine diphospho-4-keto-rhamnose 3,5-epimerase</fullName>
    </alternativeName>
</protein>
<name>A0A517TEF2_9PLAN</name>
<dbReference type="Proteomes" id="UP000319976">
    <property type="component" value="Chromosome"/>
</dbReference>
<dbReference type="InterPro" id="IPR011051">
    <property type="entry name" value="RmlC_Cupin_sf"/>
</dbReference>
<accession>A0A517TEF2</accession>
<keyword evidence="7 8" id="KW-0413">Isomerase</keyword>
<dbReference type="CDD" id="cd00438">
    <property type="entry name" value="cupin_RmlC"/>
    <property type="match status" value="1"/>
</dbReference>
<dbReference type="InterPro" id="IPR000888">
    <property type="entry name" value="RmlC-like"/>
</dbReference>
<feature type="active site" description="Proton acceptor" evidence="5">
    <location>
        <position position="61"/>
    </location>
</feature>
<reference evidence="8 9" key="1">
    <citation type="submission" date="2019-02" db="EMBL/GenBank/DDBJ databases">
        <title>Deep-cultivation of Planctomycetes and their phenomic and genomic characterization uncovers novel biology.</title>
        <authorList>
            <person name="Wiegand S."/>
            <person name="Jogler M."/>
            <person name="Boedeker C."/>
            <person name="Pinto D."/>
            <person name="Vollmers J."/>
            <person name="Rivas-Marin E."/>
            <person name="Kohn T."/>
            <person name="Peeters S.H."/>
            <person name="Heuer A."/>
            <person name="Rast P."/>
            <person name="Oberbeckmann S."/>
            <person name="Bunk B."/>
            <person name="Jeske O."/>
            <person name="Meyerdierks A."/>
            <person name="Storesund J.E."/>
            <person name="Kallscheuer N."/>
            <person name="Luecker S."/>
            <person name="Lage O.M."/>
            <person name="Pohl T."/>
            <person name="Merkel B.J."/>
            <person name="Hornburger P."/>
            <person name="Mueller R.-W."/>
            <person name="Bruemmer F."/>
            <person name="Labrenz M."/>
            <person name="Spormann A.M."/>
            <person name="Op den Camp H."/>
            <person name="Overmann J."/>
            <person name="Amann R."/>
            <person name="Jetten M.S.M."/>
            <person name="Mascher T."/>
            <person name="Medema M.H."/>
            <person name="Devos D.P."/>
            <person name="Kaster A.-K."/>
            <person name="Ovreas L."/>
            <person name="Rohde M."/>
            <person name="Galperin M.Y."/>
            <person name="Jogler C."/>
        </authorList>
    </citation>
    <scope>NUCLEOTIDE SEQUENCE [LARGE SCALE GENOMIC DNA]</scope>
    <source>
        <strain evidence="8 9">V22</strain>
    </source>
</reference>
<proteinExistence type="inferred from homology"/>
<evidence type="ECO:0000256" key="7">
    <source>
        <dbReference type="RuleBase" id="RU364069"/>
    </source>
</evidence>
<dbReference type="EMBL" id="CP036316">
    <property type="protein sequence ID" value="QDT66745.1"/>
    <property type="molecule type" value="Genomic_DNA"/>
</dbReference>
<evidence type="ECO:0000313" key="8">
    <source>
        <dbReference type="EMBL" id="QDT66745.1"/>
    </source>
</evidence>
<evidence type="ECO:0000313" key="9">
    <source>
        <dbReference type="Proteomes" id="UP000319976"/>
    </source>
</evidence>
<dbReference type="SUPFAM" id="SSF51182">
    <property type="entry name" value="RmlC-like cupins"/>
    <property type="match status" value="1"/>
</dbReference>
<feature type="active site" description="Proton donor" evidence="5">
    <location>
        <position position="130"/>
    </location>
</feature>